<dbReference type="InterPro" id="IPR009057">
    <property type="entry name" value="Homeodomain-like_sf"/>
</dbReference>
<dbReference type="Gene3D" id="1.10.10.60">
    <property type="entry name" value="Homeodomain-like"/>
    <property type="match status" value="2"/>
</dbReference>
<organism evidence="5 6">
    <name type="scientific">Paenibacillus hodogayensis</name>
    <dbReference type="NCBI Taxonomy" id="279208"/>
    <lineage>
        <taxon>Bacteria</taxon>
        <taxon>Bacillati</taxon>
        <taxon>Bacillota</taxon>
        <taxon>Bacilli</taxon>
        <taxon>Bacillales</taxon>
        <taxon>Paenibacillaceae</taxon>
        <taxon>Paenibacillus</taxon>
    </lineage>
</organism>
<comment type="caution">
    <text evidence="5">The sequence shown here is derived from an EMBL/GenBank/DDBJ whole genome shotgun (WGS) entry which is preliminary data.</text>
</comment>
<dbReference type="SUPFAM" id="SSF46689">
    <property type="entry name" value="Homeodomain-like"/>
    <property type="match status" value="1"/>
</dbReference>
<sequence>MTEIGQIRSKVKYYAYWNRKSQFSIETAIYEKWCGFAVEDGEFAYRIGDATGRAMNGDLVLCPPGVPFQRNVVLPLSFHYFYIDWVHIATGELVSDPEELLAALPRKAALAQTNRLKSSFAFLRSFPHIGAPEHVLRWIGHLLDDLLFLYVTEQQLVPMHTKRPSSDPLMDQAALAIKLQAFSEISLLQVAASFGLTPVQFSRRFTSAYKISPLGYLTSLRLERAGQLLQETDLNLEEIAEKCGYRNGSYISRLFASKLGIPPSEFRKKHRL</sequence>
<dbReference type="SMART" id="SM00342">
    <property type="entry name" value="HTH_ARAC"/>
    <property type="match status" value="1"/>
</dbReference>
<evidence type="ECO:0000313" key="6">
    <source>
        <dbReference type="Proteomes" id="UP001589619"/>
    </source>
</evidence>
<keyword evidence="3" id="KW-0804">Transcription</keyword>
<dbReference type="InterPro" id="IPR018060">
    <property type="entry name" value="HTH_AraC"/>
</dbReference>
<dbReference type="PANTHER" id="PTHR43280:SF2">
    <property type="entry name" value="HTH-TYPE TRANSCRIPTIONAL REGULATOR EXSA"/>
    <property type="match status" value="1"/>
</dbReference>
<dbReference type="Pfam" id="PF12833">
    <property type="entry name" value="HTH_18"/>
    <property type="match status" value="1"/>
</dbReference>
<name>A0ABV5VVF9_9BACL</name>
<dbReference type="PANTHER" id="PTHR43280">
    <property type="entry name" value="ARAC-FAMILY TRANSCRIPTIONAL REGULATOR"/>
    <property type="match status" value="1"/>
</dbReference>
<proteinExistence type="predicted"/>
<evidence type="ECO:0000256" key="2">
    <source>
        <dbReference type="ARBA" id="ARBA00023125"/>
    </source>
</evidence>
<protein>
    <submittedName>
        <fullName evidence="5">Helix-turn-helix domain-containing protein</fullName>
    </submittedName>
</protein>
<dbReference type="PROSITE" id="PS01124">
    <property type="entry name" value="HTH_ARAC_FAMILY_2"/>
    <property type="match status" value="1"/>
</dbReference>
<dbReference type="Proteomes" id="UP001589619">
    <property type="component" value="Unassembled WGS sequence"/>
</dbReference>
<feature type="domain" description="HTH araC/xylS-type" evidence="4">
    <location>
        <begin position="171"/>
        <end position="269"/>
    </location>
</feature>
<evidence type="ECO:0000256" key="3">
    <source>
        <dbReference type="ARBA" id="ARBA00023163"/>
    </source>
</evidence>
<dbReference type="EMBL" id="JBHMAG010000009">
    <property type="protein sequence ID" value="MFB9752289.1"/>
    <property type="molecule type" value="Genomic_DNA"/>
</dbReference>
<evidence type="ECO:0000256" key="1">
    <source>
        <dbReference type="ARBA" id="ARBA00023015"/>
    </source>
</evidence>
<evidence type="ECO:0000259" key="4">
    <source>
        <dbReference type="PROSITE" id="PS01124"/>
    </source>
</evidence>
<dbReference type="RefSeq" id="WP_344911229.1">
    <property type="nucleotide sequence ID" value="NZ_BAAAYO010000010.1"/>
</dbReference>
<evidence type="ECO:0000313" key="5">
    <source>
        <dbReference type="EMBL" id="MFB9752289.1"/>
    </source>
</evidence>
<gene>
    <name evidence="5" type="ORF">ACFFNY_12045</name>
</gene>
<keyword evidence="1" id="KW-0805">Transcription regulation</keyword>
<keyword evidence="6" id="KW-1185">Reference proteome</keyword>
<reference evidence="5 6" key="1">
    <citation type="submission" date="2024-09" db="EMBL/GenBank/DDBJ databases">
        <authorList>
            <person name="Sun Q."/>
            <person name="Mori K."/>
        </authorList>
    </citation>
    <scope>NUCLEOTIDE SEQUENCE [LARGE SCALE GENOMIC DNA]</scope>
    <source>
        <strain evidence="5 6">JCM 12520</strain>
    </source>
</reference>
<keyword evidence="2" id="KW-0238">DNA-binding</keyword>
<accession>A0ABV5VVF9</accession>